<evidence type="ECO:0000313" key="3">
    <source>
        <dbReference type="Proteomes" id="UP001165121"/>
    </source>
</evidence>
<protein>
    <submittedName>
        <fullName evidence="2">Unnamed protein product</fullName>
    </submittedName>
</protein>
<dbReference type="EMBL" id="BSXT01001289">
    <property type="protein sequence ID" value="GMF40846.1"/>
    <property type="molecule type" value="Genomic_DNA"/>
</dbReference>
<keyword evidence="3" id="KW-1185">Reference proteome</keyword>
<proteinExistence type="predicted"/>
<gene>
    <name evidence="2" type="ORF">Pfra01_001268200</name>
</gene>
<dbReference type="AlphaFoldDB" id="A0A9W6XLA2"/>
<dbReference type="OrthoDB" id="9995836at2759"/>
<feature type="signal peptide" evidence="1">
    <location>
        <begin position="1"/>
        <end position="23"/>
    </location>
</feature>
<comment type="caution">
    <text evidence="2">The sequence shown here is derived from an EMBL/GenBank/DDBJ whole genome shotgun (WGS) entry which is preliminary data.</text>
</comment>
<organism evidence="2 3">
    <name type="scientific">Phytophthora fragariaefolia</name>
    <dbReference type="NCBI Taxonomy" id="1490495"/>
    <lineage>
        <taxon>Eukaryota</taxon>
        <taxon>Sar</taxon>
        <taxon>Stramenopiles</taxon>
        <taxon>Oomycota</taxon>
        <taxon>Peronosporomycetes</taxon>
        <taxon>Peronosporales</taxon>
        <taxon>Peronosporaceae</taxon>
        <taxon>Phytophthora</taxon>
    </lineage>
</organism>
<dbReference type="Proteomes" id="UP001165121">
    <property type="component" value="Unassembled WGS sequence"/>
</dbReference>
<name>A0A9W6XLA2_9STRA</name>
<accession>A0A9W6XLA2</accession>
<evidence type="ECO:0000313" key="2">
    <source>
        <dbReference type="EMBL" id="GMF40846.1"/>
    </source>
</evidence>
<reference evidence="2" key="1">
    <citation type="submission" date="2023-04" db="EMBL/GenBank/DDBJ databases">
        <title>Phytophthora fragariaefolia NBRC 109709.</title>
        <authorList>
            <person name="Ichikawa N."/>
            <person name="Sato H."/>
            <person name="Tonouchi N."/>
        </authorList>
    </citation>
    <scope>NUCLEOTIDE SEQUENCE</scope>
    <source>
        <strain evidence="2">NBRC 109709</strain>
    </source>
</reference>
<sequence>MSTATIMCLSIGAFAFLEYHPWAQEMKVAEEKAVSAGGSIQDQKRHQIDVELDGREAEEDTLLSQSCSESCPSSTSASTVRIPSPTTSLSAETMSGAAVFRQVWPLLACQWVLAAFSFGWLPSTMPYVYKKFAVRFNLAV</sequence>
<evidence type="ECO:0000256" key="1">
    <source>
        <dbReference type="SAM" id="SignalP"/>
    </source>
</evidence>
<feature type="chain" id="PRO_5040790755" evidence="1">
    <location>
        <begin position="24"/>
        <end position="140"/>
    </location>
</feature>
<keyword evidence="1" id="KW-0732">Signal</keyword>